<sequence>MNPEPLPGEVGAASDGAYTQMVEFIYGYAVSQTIRAFAELRIADHLGGGPVSAQDIASREDASPIFVGRLLRAGTALGLTVAVDDAVYAGTDVLATLRVDHPRSLRAQALSFTSEPMWKAWSQFVPTIRTGSTQAHLALGEDFFTYLGRHPEHGANFSAAMSSATAVWSDNITDVLDTSSVQCAVDVGGATGALLRRLQVANPALKGVVFDQPQVLDMARSETAAEGFPSRTDFFAGDFFDTAPVGDLYLLKFILHDWDDERCIEVLRRCREAMLPGGRVVVIDFVWDATNPSQVAAMSDVSMMLFLTGHERTLDEFDALFAAAGLRRTSVRPTRLPQFVIEAVAI</sequence>
<dbReference type="PIRSF" id="PIRSF005739">
    <property type="entry name" value="O-mtase"/>
    <property type="match status" value="1"/>
</dbReference>
<dbReference type="GO" id="GO:0032259">
    <property type="term" value="P:methylation"/>
    <property type="evidence" value="ECO:0007669"/>
    <property type="project" value="UniProtKB-KW"/>
</dbReference>
<keyword evidence="3" id="KW-0949">S-adenosyl-L-methionine</keyword>
<dbReference type="SUPFAM" id="SSF46785">
    <property type="entry name" value="Winged helix' DNA-binding domain"/>
    <property type="match status" value="1"/>
</dbReference>
<keyword evidence="8" id="KW-1185">Reference proteome</keyword>
<feature type="active site" description="Proton acceptor" evidence="4">
    <location>
        <position position="256"/>
    </location>
</feature>
<accession>A0A7I7RQC3</accession>
<evidence type="ECO:0000313" key="7">
    <source>
        <dbReference type="EMBL" id="BBY46778.1"/>
    </source>
</evidence>
<geneLocation type="plasmid" evidence="7">
    <name>pJCM18538</name>
</geneLocation>
<dbReference type="Gene3D" id="1.10.10.10">
    <property type="entry name" value="Winged helix-like DNA-binding domain superfamily/Winged helix DNA-binding domain"/>
    <property type="match status" value="1"/>
</dbReference>
<evidence type="ECO:0000256" key="3">
    <source>
        <dbReference type="ARBA" id="ARBA00022691"/>
    </source>
</evidence>
<dbReference type="InterPro" id="IPR016461">
    <property type="entry name" value="COMT-like"/>
</dbReference>
<dbReference type="InterPro" id="IPR036388">
    <property type="entry name" value="WH-like_DNA-bd_sf"/>
</dbReference>
<dbReference type="RefSeq" id="WP_163916378.1">
    <property type="nucleotide sequence ID" value="NZ_AP022592.1"/>
</dbReference>
<evidence type="ECO:0000259" key="6">
    <source>
        <dbReference type="Pfam" id="PF08100"/>
    </source>
</evidence>
<protein>
    <submittedName>
        <fullName evidence="7">O-methyltransferase</fullName>
    </submittedName>
</protein>
<feature type="domain" description="O-methyltransferase dimerisation" evidence="6">
    <location>
        <begin position="23"/>
        <end position="93"/>
    </location>
</feature>
<evidence type="ECO:0000313" key="8">
    <source>
        <dbReference type="Proteomes" id="UP000467428"/>
    </source>
</evidence>
<evidence type="ECO:0000256" key="2">
    <source>
        <dbReference type="ARBA" id="ARBA00022679"/>
    </source>
</evidence>
<dbReference type="InterPro" id="IPR029063">
    <property type="entry name" value="SAM-dependent_MTases_sf"/>
</dbReference>
<proteinExistence type="predicted"/>
<dbReference type="InterPro" id="IPR012967">
    <property type="entry name" value="COMT_dimerisation"/>
</dbReference>
<dbReference type="SUPFAM" id="SSF53335">
    <property type="entry name" value="S-adenosyl-L-methionine-dependent methyltransferases"/>
    <property type="match status" value="1"/>
</dbReference>
<evidence type="ECO:0000259" key="5">
    <source>
        <dbReference type="Pfam" id="PF00891"/>
    </source>
</evidence>
<dbReference type="PROSITE" id="PS51683">
    <property type="entry name" value="SAM_OMT_II"/>
    <property type="match status" value="1"/>
</dbReference>
<dbReference type="GO" id="GO:0046983">
    <property type="term" value="F:protein dimerization activity"/>
    <property type="evidence" value="ECO:0007669"/>
    <property type="project" value="InterPro"/>
</dbReference>
<dbReference type="KEGG" id="marz:MARA_02080"/>
<keyword evidence="2 7" id="KW-0808">Transferase</keyword>
<dbReference type="GO" id="GO:0008171">
    <property type="term" value="F:O-methyltransferase activity"/>
    <property type="evidence" value="ECO:0007669"/>
    <property type="project" value="InterPro"/>
</dbReference>
<keyword evidence="1 7" id="KW-0489">Methyltransferase</keyword>
<dbReference type="PANTHER" id="PTHR43712:SF2">
    <property type="entry name" value="O-METHYLTRANSFERASE CICE"/>
    <property type="match status" value="1"/>
</dbReference>
<evidence type="ECO:0000256" key="1">
    <source>
        <dbReference type="ARBA" id="ARBA00022603"/>
    </source>
</evidence>
<gene>
    <name evidence="7" type="ORF">MARA_02080</name>
</gene>
<dbReference type="InterPro" id="IPR036390">
    <property type="entry name" value="WH_DNA-bd_sf"/>
</dbReference>
<dbReference type="Pfam" id="PF00891">
    <property type="entry name" value="Methyltransf_2"/>
    <property type="match status" value="1"/>
</dbReference>
<keyword evidence="7" id="KW-0614">Plasmid</keyword>
<dbReference type="PANTHER" id="PTHR43712">
    <property type="entry name" value="PUTATIVE (AFU_ORTHOLOGUE AFUA_4G14580)-RELATED"/>
    <property type="match status" value="1"/>
</dbReference>
<dbReference type="Gene3D" id="3.40.50.150">
    <property type="entry name" value="Vaccinia Virus protein VP39"/>
    <property type="match status" value="1"/>
</dbReference>
<dbReference type="AlphaFoldDB" id="A0A7I7RQC3"/>
<dbReference type="EMBL" id="AP022592">
    <property type="protein sequence ID" value="BBY46778.1"/>
    <property type="molecule type" value="Genomic_DNA"/>
</dbReference>
<organism evidence="7 8">
    <name type="scientific">Mycolicibacterium arabiense</name>
    <dbReference type="NCBI Taxonomy" id="1286181"/>
    <lineage>
        <taxon>Bacteria</taxon>
        <taxon>Bacillati</taxon>
        <taxon>Actinomycetota</taxon>
        <taxon>Actinomycetes</taxon>
        <taxon>Mycobacteriales</taxon>
        <taxon>Mycobacteriaceae</taxon>
        <taxon>Mycolicibacterium</taxon>
    </lineage>
</organism>
<evidence type="ECO:0000256" key="4">
    <source>
        <dbReference type="PIRSR" id="PIRSR005739-1"/>
    </source>
</evidence>
<dbReference type="CDD" id="cd02440">
    <property type="entry name" value="AdoMet_MTases"/>
    <property type="match status" value="1"/>
</dbReference>
<dbReference type="Proteomes" id="UP000467428">
    <property type="component" value="Plasmid pJCM18538"/>
</dbReference>
<dbReference type="Pfam" id="PF08100">
    <property type="entry name" value="Dimerisation"/>
    <property type="match status" value="1"/>
</dbReference>
<name>A0A7I7RQC3_9MYCO</name>
<feature type="domain" description="O-methyltransferase C-terminal" evidence="5">
    <location>
        <begin position="121"/>
        <end position="326"/>
    </location>
</feature>
<reference evidence="7 8" key="1">
    <citation type="journal article" date="2019" name="Emerg. Microbes Infect.">
        <title>Comprehensive subspecies identification of 175 nontuberculous mycobacteria species based on 7547 genomic profiles.</title>
        <authorList>
            <person name="Matsumoto Y."/>
            <person name="Kinjo T."/>
            <person name="Motooka D."/>
            <person name="Nabeya D."/>
            <person name="Jung N."/>
            <person name="Uechi K."/>
            <person name="Horii T."/>
            <person name="Iida T."/>
            <person name="Fujita J."/>
            <person name="Nakamura S."/>
        </authorList>
    </citation>
    <scope>NUCLEOTIDE SEQUENCE [LARGE SCALE GENOMIC DNA]</scope>
    <source>
        <strain evidence="7 8">JCM 18538</strain>
        <plasmid evidence="7">pJCM18538</plasmid>
    </source>
</reference>
<dbReference type="InterPro" id="IPR001077">
    <property type="entry name" value="COMT_C"/>
</dbReference>